<name>A0A3B0W764_9ZZZZ</name>
<accession>A0A3B0W764</accession>
<evidence type="ECO:0000313" key="3">
    <source>
        <dbReference type="EMBL" id="VAW45159.1"/>
    </source>
</evidence>
<sequence length="352" mass="39562">MDWNIGLWINHWIALLSDVEFLWPWAIALLPLPWLIHRFVKPAKKEQSPLLAPQIIQRLEQQLPPSLLTQNQNKTKGIPLWLILLWCLLILAATRPVLFISPNPFEVSGKEMMLAVDLSGSMKKEDMYLGGYDVDRLTAVKAVVSTFIEQRQGDRIGLIVFGTQAFLQSPLTYDLHTVKTLLNETAIGMAGNNTAIGDAIGLTLKHLKPNPKTGKYDNAVLILLTDGSNTAGQVEPLQAAEKAKELGLKIYTIAVGRVTHRTGLDLFLAGRSDIDVESLKRIAKLTNGQFFQANDTQQLSEIYQYINQLESTEHEVFNYRNRSELYEWPLGLAFLISLFMAWRILNKEGGGK</sequence>
<dbReference type="SUPFAM" id="SSF53300">
    <property type="entry name" value="vWA-like"/>
    <property type="match status" value="1"/>
</dbReference>
<dbReference type="SMART" id="SM00327">
    <property type="entry name" value="VWA"/>
    <property type="match status" value="1"/>
</dbReference>
<dbReference type="AlphaFoldDB" id="A0A3B0W764"/>
<feature type="transmembrane region" description="Helical" evidence="1">
    <location>
        <begin position="78"/>
        <end position="98"/>
    </location>
</feature>
<reference evidence="3" key="1">
    <citation type="submission" date="2018-06" db="EMBL/GenBank/DDBJ databases">
        <authorList>
            <person name="Zhirakovskaya E."/>
        </authorList>
    </citation>
    <scope>NUCLEOTIDE SEQUENCE</scope>
</reference>
<feature type="domain" description="VWFA" evidence="2">
    <location>
        <begin position="111"/>
        <end position="306"/>
    </location>
</feature>
<dbReference type="PANTHER" id="PTHR22550:SF18">
    <property type="entry name" value="VWFA DOMAIN-CONTAINING PROTEIN"/>
    <property type="match status" value="1"/>
</dbReference>
<organism evidence="3">
    <name type="scientific">hydrothermal vent metagenome</name>
    <dbReference type="NCBI Taxonomy" id="652676"/>
    <lineage>
        <taxon>unclassified sequences</taxon>
        <taxon>metagenomes</taxon>
        <taxon>ecological metagenomes</taxon>
    </lineage>
</organism>
<dbReference type="PANTHER" id="PTHR22550">
    <property type="entry name" value="SPORE GERMINATION PROTEIN"/>
    <property type="match status" value="1"/>
</dbReference>
<gene>
    <name evidence="3" type="ORF">MNBD_GAMMA04-2210</name>
</gene>
<dbReference type="InterPro" id="IPR033881">
    <property type="entry name" value="vWA_BatA_type"/>
</dbReference>
<evidence type="ECO:0000259" key="2">
    <source>
        <dbReference type="PROSITE" id="PS50234"/>
    </source>
</evidence>
<feature type="transmembrane region" description="Helical" evidence="1">
    <location>
        <begin position="12"/>
        <end position="36"/>
    </location>
</feature>
<dbReference type="CDD" id="cd01467">
    <property type="entry name" value="vWA_BatA_type"/>
    <property type="match status" value="1"/>
</dbReference>
<dbReference type="EMBL" id="UOFB01000074">
    <property type="protein sequence ID" value="VAW45159.1"/>
    <property type="molecule type" value="Genomic_DNA"/>
</dbReference>
<dbReference type="InterPro" id="IPR050768">
    <property type="entry name" value="UPF0353/GerABKA_families"/>
</dbReference>
<proteinExistence type="predicted"/>
<evidence type="ECO:0000256" key="1">
    <source>
        <dbReference type="SAM" id="Phobius"/>
    </source>
</evidence>
<dbReference type="Gene3D" id="3.40.50.410">
    <property type="entry name" value="von Willebrand factor, type A domain"/>
    <property type="match status" value="1"/>
</dbReference>
<dbReference type="InterPro" id="IPR036465">
    <property type="entry name" value="vWFA_dom_sf"/>
</dbReference>
<keyword evidence="1" id="KW-0812">Transmembrane</keyword>
<protein>
    <submittedName>
        <fullName evidence="3">Aerotolerance protein BatA</fullName>
    </submittedName>
</protein>
<dbReference type="InterPro" id="IPR002035">
    <property type="entry name" value="VWF_A"/>
</dbReference>
<dbReference type="PROSITE" id="PS50234">
    <property type="entry name" value="VWFA"/>
    <property type="match status" value="1"/>
</dbReference>
<dbReference type="Pfam" id="PF00092">
    <property type="entry name" value="VWA"/>
    <property type="match status" value="1"/>
</dbReference>
<keyword evidence="1" id="KW-0472">Membrane</keyword>
<keyword evidence="1" id="KW-1133">Transmembrane helix</keyword>